<keyword evidence="7 16" id="KW-0812">Transmembrane</keyword>
<dbReference type="Proteomes" id="UP000031443">
    <property type="component" value="Unassembled WGS sequence"/>
</dbReference>
<dbReference type="InterPro" id="IPR001357">
    <property type="entry name" value="BRCT_dom"/>
</dbReference>
<feature type="compositionally biased region" description="Acidic residues" evidence="15">
    <location>
        <begin position="449"/>
        <end position="476"/>
    </location>
</feature>
<dbReference type="Pfam" id="PF06990">
    <property type="entry name" value="Gal-3-0_sulfotr"/>
    <property type="match status" value="1"/>
</dbReference>
<dbReference type="InterPro" id="IPR027417">
    <property type="entry name" value="P-loop_NTPase"/>
</dbReference>
<dbReference type="FunFam" id="3.40.50.300:FF:000807">
    <property type="entry name" value="galactosylceramide sulfotransferase isoform X1"/>
    <property type="match status" value="1"/>
</dbReference>
<keyword evidence="11 16" id="KW-0472">Membrane</keyword>
<dbReference type="GO" id="GO:0000463">
    <property type="term" value="P:maturation of LSU-rRNA from tricistronic rRNA transcript (SSU-rRNA, 5.8S rRNA, LSU-rRNA)"/>
    <property type="evidence" value="ECO:0007669"/>
    <property type="project" value="TreeGrafter"/>
</dbReference>
<dbReference type="EMBL" id="KB568671">
    <property type="protein sequence ID" value="EMP27580.1"/>
    <property type="molecule type" value="Genomic_DNA"/>
</dbReference>
<evidence type="ECO:0000256" key="3">
    <source>
        <dbReference type="ARBA" id="ARBA00008124"/>
    </source>
</evidence>
<comment type="subcellular location">
    <subcellularLocation>
        <location evidence="1">Golgi apparatus membrane</location>
        <topology evidence="1">Single-pass type II membrane protein</topology>
    </subcellularLocation>
    <subcellularLocation>
        <location evidence="2">Nucleus</location>
        <location evidence="2">Nucleolus</location>
    </subcellularLocation>
</comment>
<dbReference type="Gene3D" id="3.40.50.10190">
    <property type="entry name" value="BRCT domain"/>
    <property type="match status" value="1"/>
</dbReference>
<feature type="region of interest" description="Disordered" evidence="15">
    <location>
        <begin position="553"/>
        <end position="581"/>
    </location>
</feature>
<dbReference type="InterPro" id="IPR010613">
    <property type="entry name" value="PES"/>
</dbReference>
<dbReference type="Gene3D" id="3.40.50.300">
    <property type="entry name" value="P-loop containing nucleotide triphosphate hydrolases"/>
    <property type="match status" value="1"/>
</dbReference>
<sequence>KYERGSATNYITRNKARKKLQLSLADFRRLCILKGIYPHEPKHKKKVNKGSTAARTFYLLKDIKFLLHEPIVNKFREYKVFVRKLRKAYGKSEWNTVERLKDNKPSYKLDHIIKERYPTFIDALRDLDDALSMCFLFATFPRTGKCHVQTIQLCRRLTVEFLNYVVASRSLRKVFLSIKGIYYQAEVLGQPITWIAPYAFAHDHPTDVDYRVMATFTEFYTTLLGFVNFRLYQSLNLHYPPKIEGQAVAEQKPEEGEAYAMVSESYMEKLSALSASLARVVAPNPEDEVQVDEFPVDGESAEQEAARKKKQEAVEKQKKLFEGLRFFLNREVPREPIAFIIRCFGGEVSWDKSMCISATYDVRNPTITHQIVDRPSLGKQVIGRYYLQPQWVFDSVNAKMCLPVADYFPGVLLPPHLSPFVSEKDGDYIPPEKLKLLALQKGKNPAEESREEEEEDSDEDDDDNEGSEGEEYSEKEDEGKLKKLEEQRSQGKKLPVKVSAGIVRLEDKQQAAQEEQSEEKRLAIMMMKKREKYLYQKIMFGKKRKVREATRLAEKRKAHDAAMKSEKKKTKKDGRGKPEPGHLARAVLRQNGRVHDHSEVYAIEPVGSHSVLVGIPGSDIRNLVREQHRTLLSKPSKEQALLPERRLSLREQCPMTTMCLRGPTLSPMGEVQLGPQPRAAMLQPPSFEGSRAEVRVAWFDFFFHLPLEGHNLSLLVSGSFFAYQLVGKDVTIQAARRKQDLVAAMLQKKKHWRSMCNGLVLGTVLTSFMLLLYSYIIPPLQVSMVDIPIPYSCSSYPAQARMPGVVNSTHSPLGQGCLPKLDIMFMKTHKTASSTILNILFRFGEKHRLKFAFPNGRNDFYYPSYFERSQVQDYQPGMCFNIICNHMRFQYQEVRKLLPADTIFLTVLRDPAYLFESSFHYFGRIIPLTWKLQGEDKLAEFLRDPWHYYDPNGFNAHYLQNLLFFDLGYDNNMNANSPLVDQYIQEINQHFHLVMLLEYFDESLVLLKDLLCWELEDVLYFKLNARKDSTVSKLTGELYEKATYWNLIDTKLYRYFNATFWRKVEAYGWERMARDVAELHRENEKMKSICIDGGRPVDANAIQESSMQPWQPLGQKSILGYNLKKKINKKHRKLCRKMLTPEIQYLTDLGVNLWITKLWSHVREFLKW</sequence>
<evidence type="ECO:0000259" key="17">
    <source>
        <dbReference type="PROSITE" id="PS50172"/>
    </source>
</evidence>
<gene>
    <name evidence="18" type="ORF">UY3_15317</name>
</gene>
<dbReference type="SMART" id="SM00292">
    <property type="entry name" value="BRCT"/>
    <property type="match status" value="1"/>
</dbReference>
<dbReference type="STRING" id="8469.M7AWZ4"/>
<keyword evidence="13" id="KW-0539">Nucleus</keyword>
<evidence type="ECO:0000256" key="5">
    <source>
        <dbReference type="ARBA" id="ARBA00022552"/>
    </source>
</evidence>
<dbReference type="InterPro" id="IPR009729">
    <property type="entry name" value="Gal-3-0_sulfotransfrase"/>
</dbReference>
<evidence type="ECO:0000256" key="2">
    <source>
        <dbReference type="ARBA" id="ARBA00004604"/>
    </source>
</evidence>
<evidence type="ECO:0000313" key="18">
    <source>
        <dbReference type="EMBL" id="EMP27580.1"/>
    </source>
</evidence>
<dbReference type="PANTHER" id="PTHR12221">
    <property type="entry name" value="PESCADILLO - RELATED"/>
    <property type="match status" value="1"/>
</dbReference>
<keyword evidence="4" id="KW-0690">Ribosome biogenesis</keyword>
<keyword evidence="19" id="KW-1185">Reference proteome</keyword>
<keyword evidence="12" id="KW-0325">Glycoprotein</keyword>
<dbReference type="GO" id="GO:0001733">
    <property type="term" value="F:galactosylceramide sulfotransferase activity"/>
    <property type="evidence" value="ECO:0007669"/>
    <property type="project" value="InterPro"/>
</dbReference>
<dbReference type="GO" id="GO:0003723">
    <property type="term" value="F:RNA binding"/>
    <property type="evidence" value="ECO:0007669"/>
    <property type="project" value="TreeGrafter"/>
</dbReference>
<keyword evidence="9 16" id="KW-1133">Transmembrane helix</keyword>
<dbReference type="PROSITE" id="PS50172">
    <property type="entry name" value="BRCT"/>
    <property type="match status" value="1"/>
</dbReference>
<comment type="subunit">
    <text evidence="14">Component of the PeBoW complex, composed of BOP1, PES1 and WDR12. The complex is held together by BOP1, which interacts with PES1 via its N-terminal domain and with WDR12 via a high-affinity interaction between the seven-bladed beta-propeller domains of the 2 proteins. The PeBoW complex associates with the 66S pre-ribosome. The PeBoW complex also associates with DDX27, PES1 interacts directly with DDX27. Interacts with IRS1 and UBTF. May interact with MAP1B.</text>
</comment>
<evidence type="ECO:0000256" key="6">
    <source>
        <dbReference type="ARBA" id="ARBA00022679"/>
    </source>
</evidence>
<evidence type="ECO:0000256" key="9">
    <source>
        <dbReference type="ARBA" id="ARBA00022989"/>
    </source>
</evidence>
<dbReference type="GO" id="GO:0009247">
    <property type="term" value="P:glycolipid biosynthetic process"/>
    <property type="evidence" value="ECO:0007669"/>
    <property type="project" value="InterPro"/>
</dbReference>
<comment type="similarity">
    <text evidence="3">Belongs to the galactose-3-O-sulfotransferase family.</text>
</comment>
<dbReference type="HAMAP" id="MF_03028">
    <property type="entry name" value="Pescadillo"/>
    <property type="match status" value="1"/>
</dbReference>
<dbReference type="PANTHER" id="PTHR12221:SF6">
    <property type="entry name" value="PESCADILLO HOMOLOG"/>
    <property type="match status" value="1"/>
</dbReference>
<evidence type="ECO:0000256" key="4">
    <source>
        <dbReference type="ARBA" id="ARBA00022517"/>
    </source>
</evidence>
<dbReference type="GO" id="GO:0070545">
    <property type="term" value="C:PeBoW complex"/>
    <property type="evidence" value="ECO:0007669"/>
    <property type="project" value="TreeGrafter"/>
</dbReference>
<organism evidence="18 19">
    <name type="scientific">Chelonia mydas</name>
    <name type="common">Green sea-turtle</name>
    <name type="synonym">Chelonia agassizi</name>
    <dbReference type="NCBI Taxonomy" id="8469"/>
    <lineage>
        <taxon>Eukaryota</taxon>
        <taxon>Metazoa</taxon>
        <taxon>Chordata</taxon>
        <taxon>Craniata</taxon>
        <taxon>Vertebrata</taxon>
        <taxon>Euteleostomi</taxon>
        <taxon>Archelosauria</taxon>
        <taxon>Testudinata</taxon>
        <taxon>Testudines</taxon>
        <taxon>Cryptodira</taxon>
        <taxon>Durocryptodira</taxon>
        <taxon>Americhelydia</taxon>
        <taxon>Chelonioidea</taxon>
        <taxon>Cheloniidae</taxon>
        <taxon>Chelonia</taxon>
    </lineage>
</organism>
<evidence type="ECO:0000256" key="12">
    <source>
        <dbReference type="ARBA" id="ARBA00023180"/>
    </source>
</evidence>
<dbReference type="eggNOG" id="KOG2481">
    <property type="taxonomic scope" value="Eukaryota"/>
</dbReference>
<evidence type="ECO:0000313" key="19">
    <source>
        <dbReference type="Proteomes" id="UP000031443"/>
    </source>
</evidence>
<evidence type="ECO:0000256" key="1">
    <source>
        <dbReference type="ARBA" id="ARBA00004323"/>
    </source>
</evidence>
<evidence type="ECO:0000256" key="14">
    <source>
        <dbReference type="ARBA" id="ARBA00062503"/>
    </source>
</evidence>
<evidence type="ECO:0000256" key="10">
    <source>
        <dbReference type="ARBA" id="ARBA00023034"/>
    </source>
</evidence>
<evidence type="ECO:0000256" key="7">
    <source>
        <dbReference type="ARBA" id="ARBA00022692"/>
    </source>
</evidence>
<feature type="transmembrane region" description="Helical" evidence="16">
    <location>
        <begin position="755"/>
        <end position="776"/>
    </location>
</feature>
<reference evidence="19" key="1">
    <citation type="journal article" date="2013" name="Nat. Genet.">
        <title>The draft genomes of soft-shell turtle and green sea turtle yield insights into the development and evolution of the turtle-specific body plan.</title>
        <authorList>
            <person name="Wang Z."/>
            <person name="Pascual-Anaya J."/>
            <person name="Zadissa A."/>
            <person name="Li W."/>
            <person name="Niimura Y."/>
            <person name="Huang Z."/>
            <person name="Li C."/>
            <person name="White S."/>
            <person name="Xiong Z."/>
            <person name="Fang D."/>
            <person name="Wang B."/>
            <person name="Ming Y."/>
            <person name="Chen Y."/>
            <person name="Zheng Y."/>
            <person name="Kuraku S."/>
            <person name="Pignatelli M."/>
            <person name="Herrero J."/>
            <person name="Beal K."/>
            <person name="Nozawa M."/>
            <person name="Li Q."/>
            <person name="Wang J."/>
            <person name="Zhang H."/>
            <person name="Yu L."/>
            <person name="Shigenobu S."/>
            <person name="Wang J."/>
            <person name="Liu J."/>
            <person name="Flicek P."/>
            <person name="Searle S."/>
            <person name="Wang J."/>
            <person name="Kuratani S."/>
            <person name="Yin Y."/>
            <person name="Aken B."/>
            <person name="Zhang G."/>
            <person name="Irie N."/>
        </authorList>
    </citation>
    <scope>NUCLEOTIDE SEQUENCE [LARGE SCALE GENOMIC DNA]</scope>
</reference>
<dbReference type="GO" id="GO:0000139">
    <property type="term" value="C:Golgi membrane"/>
    <property type="evidence" value="ECO:0007669"/>
    <property type="project" value="UniProtKB-SubCell"/>
</dbReference>
<keyword evidence="10" id="KW-0333">Golgi apparatus</keyword>
<feature type="non-terminal residue" evidence="18">
    <location>
        <position position="1"/>
    </location>
</feature>
<feature type="domain" description="BRCT" evidence="17">
    <location>
        <begin position="316"/>
        <end position="409"/>
    </location>
</feature>
<evidence type="ECO:0000256" key="15">
    <source>
        <dbReference type="SAM" id="MobiDB-lite"/>
    </source>
</evidence>
<keyword evidence="5" id="KW-0698">rRNA processing</keyword>
<keyword evidence="8" id="KW-0735">Signal-anchor</keyword>
<dbReference type="AlphaFoldDB" id="M7AWZ4"/>
<feature type="compositionally biased region" description="Basic and acidic residues" evidence="15">
    <location>
        <begin position="553"/>
        <end position="565"/>
    </location>
</feature>
<dbReference type="SUPFAM" id="SSF52540">
    <property type="entry name" value="P-loop containing nucleoside triphosphate hydrolases"/>
    <property type="match status" value="1"/>
</dbReference>
<keyword evidence="6" id="KW-0808">Transferase</keyword>
<dbReference type="FunFam" id="3.40.50.10190:FF:000002">
    <property type="entry name" value="Pescadillo homolog"/>
    <property type="match status" value="1"/>
</dbReference>
<dbReference type="InterPro" id="IPR036420">
    <property type="entry name" value="BRCT_dom_sf"/>
</dbReference>
<dbReference type="Pfam" id="PF06732">
    <property type="entry name" value="Pescadillo_N"/>
    <property type="match status" value="1"/>
</dbReference>
<evidence type="ECO:0000256" key="13">
    <source>
        <dbReference type="ARBA" id="ARBA00023242"/>
    </source>
</evidence>
<accession>M7AWZ4</accession>
<name>M7AWZ4_CHEMY</name>
<evidence type="ECO:0000256" key="16">
    <source>
        <dbReference type="SAM" id="Phobius"/>
    </source>
</evidence>
<dbReference type="CDD" id="cd17709">
    <property type="entry name" value="BRCT_pescadillo_like"/>
    <property type="match status" value="1"/>
</dbReference>
<feature type="region of interest" description="Disordered" evidence="15">
    <location>
        <begin position="440"/>
        <end position="493"/>
    </location>
</feature>
<protein>
    <submittedName>
        <fullName evidence="18">Pescadillo like protein</fullName>
    </submittedName>
</protein>
<proteinExistence type="inferred from homology"/>
<evidence type="ECO:0000256" key="8">
    <source>
        <dbReference type="ARBA" id="ARBA00022968"/>
    </source>
</evidence>
<evidence type="ECO:0000256" key="11">
    <source>
        <dbReference type="ARBA" id="ARBA00023136"/>
    </source>
</evidence>
<dbReference type="SUPFAM" id="SSF52113">
    <property type="entry name" value="BRCT domain"/>
    <property type="match status" value="1"/>
</dbReference>
<feature type="compositionally biased region" description="Basic and acidic residues" evidence="15">
    <location>
        <begin position="477"/>
        <end position="489"/>
    </location>
</feature>